<accession>A0A0D2CG17</accession>
<evidence type="ECO:0000313" key="8">
    <source>
        <dbReference type="Proteomes" id="UP000054466"/>
    </source>
</evidence>
<evidence type="ECO:0000256" key="1">
    <source>
        <dbReference type="ARBA" id="ARBA00004141"/>
    </source>
</evidence>
<dbReference type="OrthoDB" id="5215911at2759"/>
<dbReference type="Pfam" id="PF07690">
    <property type="entry name" value="MFS_1"/>
    <property type="match status" value="1"/>
</dbReference>
<dbReference type="InterPro" id="IPR036259">
    <property type="entry name" value="MFS_trans_sf"/>
</dbReference>
<dbReference type="PANTHER" id="PTHR23502">
    <property type="entry name" value="MAJOR FACILITATOR SUPERFAMILY"/>
    <property type="match status" value="1"/>
</dbReference>
<dbReference type="Gene3D" id="1.20.1250.20">
    <property type="entry name" value="MFS general substrate transporter like domains"/>
    <property type="match status" value="1"/>
</dbReference>
<gene>
    <name evidence="7" type="ORF">PV07_05802</name>
</gene>
<dbReference type="HOGENOM" id="CLU_008455_13_3_1"/>
<feature type="transmembrane region" description="Helical" evidence="5">
    <location>
        <begin position="91"/>
        <end position="109"/>
    </location>
</feature>
<feature type="transmembrane region" description="Helical" evidence="5">
    <location>
        <begin position="411"/>
        <end position="432"/>
    </location>
</feature>
<evidence type="ECO:0000256" key="4">
    <source>
        <dbReference type="ARBA" id="ARBA00023136"/>
    </source>
</evidence>
<dbReference type="InterPro" id="IPR020846">
    <property type="entry name" value="MFS_dom"/>
</dbReference>
<dbReference type="InterPro" id="IPR011701">
    <property type="entry name" value="MFS"/>
</dbReference>
<dbReference type="SUPFAM" id="SSF103473">
    <property type="entry name" value="MFS general substrate transporter"/>
    <property type="match status" value="1"/>
</dbReference>
<feature type="transmembrane region" description="Helical" evidence="5">
    <location>
        <begin position="438"/>
        <end position="463"/>
    </location>
</feature>
<keyword evidence="2 5" id="KW-0812">Transmembrane</keyword>
<keyword evidence="4 5" id="KW-0472">Membrane</keyword>
<evidence type="ECO:0000259" key="6">
    <source>
        <dbReference type="PROSITE" id="PS50850"/>
    </source>
</evidence>
<reference evidence="7 8" key="1">
    <citation type="submission" date="2015-01" db="EMBL/GenBank/DDBJ databases">
        <title>The Genome Sequence of Cladophialophora immunda CBS83496.</title>
        <authorList>
            <consortium name="The Broad Institute Genomics Platform"/>
            <person name="Cuomo C."/>
            <person name="de Hoog S."/>
            <person name="Gorbushina A."/>
            <person name="Stielow B."/>
            <person name="Teixiera M."/>
            <person name="Abouelleil A."/>
            <person name="Chapman S.B."/>
            <person name="Priest M."/>
            <person name="Young S.K."/>
            <person name="Wortman J."/>
            <person name="Nusbaum C."/>
            <person name="Birren B."/>
        </authorList>
    </citation>
    <scope>NUCLEOTIDE SEQUENCE [LARGE SCALE GENOMIC DNA]</scope>
    <source>
        <strain evidence="7 8">CBS 83496</strain>
    </source>
</reference>
<keyword evidence="3 5" id="KW-1133">Transmembrane helix</keyword>
<dbReference type="AlphaFoldDB" id="A0A0D2CG17"/>
<dbReference type="Proteomes" id="UP000054466">
    <property type="component" value="Unassembled WGS sequence"/>
</dbReference>
<evidence type="ECO:0000313" key="7">
    <source>
        <dbReference type="EMBL" id="KIW30023.1"/>
    </source>
</evidence>
<dbReference type="VEuPathDB" id="FungiDB:PV07_05802"/>
<feature type="transmembrane region" description="Helical" evidence="5">
    <location>
        <begin position="145"/>
        <end position="167"/>
    </location>
</feature>
<feature type="domain" description="Major facilitator superfamily (MFS) profile" evidence="6">
    <location>
        <begin position="47"/>
        <end position="528"/>
    </location>
</feature>
<dbReference type="STRING" id="569365.A0A0D2CG17"/>
<evidence type="ECO:0000256" key="2">
    <source>
        <dbReference type="ARBA" id="ARBA00022692"/>
    </source>
</evidence>
<feature type="transmembrane region" description="Helical" evidence="5">
    <location>
        <begin position="369"/>
        <end position="390"/>
    </location>
</feature>
<name>A0A0D2CG17_9EURO</name>
<dbReference type="EMBL" id="KN847042">
    <property type="protein sequence ID" value="KIW30023.1"/>
    <property type="molecule type" value="Genomic_DNA"/>
</dbReference>
<organism evidence="7 8">
    <name type="scientific">Cladophialophora immunda</name>
    <dbReference type="NCBI Taxonomy" id="569365"/>
    <lineage>
        <taxon>Eukaryota</taxon>
        <taxon>Fungi</taxon>
        <taxon>Dikarya</taxon>
        <taxon>Ascomycota</taxon>
        <taxon>Pezizomycotina</taxon>
        <taxon>Eurotiomycetes</taxon>
        <taxon>Chaetothyriomycetidae</taxon>
        <taxon>Chaetothyriales</taxon>
        <taxon>Herpotrichiellaceae</taxon>
        <taxon>Cladophialophora</taxon>
    </lineage>
</organism>
<feature type="transmembrane region" description="Helical" evidence="5">
    <location>
        <begin position="505"/>
        <end position="527"/>
    </location>
</feature>
<keyword evidence="8" id="KW-1185">Reference proteome</keyword>
<dbReference type="GeneID" id="27344996"/>
<dbReference type="GO" id="GO:0005886">
    <property type="term" value="C:plasma membrane"/>
    <property type="evidence" value="ECO:0007669"/>
    <property type="project" value="TreeGrafter"/>
</dbReference>
<dbReference type="RefSeq" id="XP_016250239.1">
    <property type="nucleotide sequence ID" value="XM_016392720.1"/>
</dbReference>
<comment type="subcellular location">
    <subcellularLocation>
        <location evidence="1">Membrane</location>
        <topology evidence="1">Multi-pass membrane protein</topology>
    </subcellularLocation>
</comment>
<evidence type="ECO:0000256" key="3">
    <source>
        <dbReference type="ARBA" id="ARBA00022989"/>
    </source>
</evidence>
<feature type="transmembrane region" description="Helical" evidence="5">
    <location>
        <begin position="205"/>
        <end position="224"/>
    </location>
</feature>
<proteinExistence type="predicted"/>
<feature type="transmembrane region" description="Helical" evidence="5">
    <location>
        <begin position="116"/>
        <end position="133"/>
    </location>
</feature>
<feature type="transmembrane region" description="Helical" evidence="5">
    <location>
        <begin position="470"/>
        <end position="493"/>
    </location>
</feature>
<evidence type="ECO:0000256" key="5">
    <source>
        <dbReference type="SAM" id="Phobius"/>
    </source>
</evidence>
<dbReference type="PANTHER" id="PTHR23502:SF50">
    <property type="entry name" value="TRANSPORTER, PUTATIVE (AFU_ORTHOLOGUE AFUA_5G00430)-RELATED"/>
    <property type="match status" value="1"/>
</dbReference>
<feature type="transmembrane region" description="Helical" evidence="5">
    <location>
        <begin position="51"/>
        <end position="71"/>
    </location>
</feature>
<feature type="transmembrane region" description="Helical" evidence="5">
    <location>
        <begin position="174"/>
        <end position="193"/>
    </location>
</feature>
<feature type="transmembrane region" description="Helical" evidence="5">
    <location>
        <begin position="322"/>
        <end position="349"/>
    </location>
</feature>
<sequence>MAPLLYHRLANKSLYGRTERSSKTEIILHPVPSDDPDDPLNWSSSRKTVNFTLVGFYVLMTFVLLDIGGVAWGAYMDELGISTSTLTSGAAVNYAGLAMGCVLFIPFVYKYGRRPIYIVSLLVQFATSIWNAKLNTGAELVANNLVMGLGGAISETIVLLTIVDLYFVHHHATMNAIFVLLQFGGTYLGPVAAGYIVDSQGWRWIWWWTAILIGACLVVVLFCFEESQYVPTLQGHAVRHLPTTTAEEIAGNDKDLKQATEASNAAEPFNAPGNIDILRVPSNDRCLPVAQNRPRKSYRQRMALYTKSPSSYSMRVHFFQPVWIVCHIPAVAFAATMYGAVLAWFSVLWTIEATYMYLPPYNFDASSVGLLNLAPFIGCLLAACLSGPLSDWSILFLSKRNQGVFEPEMRLWLLLPAIVLSPAGLLMFGIGLAHGAHWVVLAVGWAMFSFAITMTMDVVMTYVTDSYPDIIGNALVGIVFFRNSISIAVMFAITDWVEAIGLQNFFINVACLAFGFNLLPIPMLIYGKKIRRWTADRYRAYASAQPTHRAI</sequence>
<dbReference type="PROSITE" id="PS50850">
    <property type="entry name" value="MFS"/>
    <property type="match status" value="1"/>
</dbReference>
<protein>
    <recommendedName>
        <fullName evidence="6">Major facilitator superfamily (MFS) profile domain-containing protein</fullName>
    </recommendedName>
</protein>
<dbReference type="GO" id="GO:0022857">
    <property type="term" value="F:transmembrane transporter activity"/>
    <property type="evidence" value="ECO:0007669"/>
    <property type="project" value="InterPro"/>
</dbReference>